<comment type="caution">
    <text evidence="2">The sequence shown here is derived from an EMBL/GenBank/DDBJ whole genome shotgun (WGS) entry which is preliminary data.</text>
</comment>
<feature type="region of interest" description="Disordered" evidence="1">
    <location>
        <begin position="59"/>
        <end position="102"/>
    </location>
</feature>
<dbReference type="EMBL" id="MLYV02000249">
    <property type="protein sequence ID" value="PSS29859.1"/>
    <property type="molecule type" value="Genomic_DNA"/>
</dbReference>
<feature type="compositionally biased region" description="Polar residues" evidence="1">
    <location>
        <begin position="404"/>
        <end position="414"/>
    </location>
</feature>
<feature type="compositionally biased region" description="Low complexity" evidence="1">
    <location>
        <begin position="291"/>
        <end position="302"/>
    </location>
</feature>
<dbReference type="AlphaFoldDB" id="A0A2R6RIL4"/>
<feature type="region of interest" description="Disordered" evidence="1">
    <location>
        <begin position="291"/>
        <end position="326"/>
    </location>
</feature>
<gene>
    <name evidence="2" type="ORF">PHLCEN_2v2652</name>
</gene>
<evidence type="ECO:0000313" key="3">
    <source>
        <dbReference type="Proteomes" id="UP000186601"/>
    </source>
</evidence>
<protein>
    <submittedName>
        <fullName evidence="2">Uncharacterized protein</fullName>
    </submittedName>
</protein>
<accession>A0A2R6RIL4</accession>
<sequence length="509" mass="55595">MSPRAYSRTNSRFANGEMIKSQLPSTPNGKLPDPFETFIYCPPEEDATDSKDPHILISSPFQPVLLPDPDSPMPFPGPITRSSFSSPKAMEESPTRICLSRRSSDTSENSCQSYVEARALRSFSTLNAASTLLDLASSPTISSIWTPQNEFSSFSPRKSFSSPFSSPQRQTSTFPWPNAKQLSTDFLDEEEFANSQSSSADYSAFSSSPLVSTPSSAQALFSSSPNVKFGLWDMAKYVTSVSPIQRHGERPKSPESPTHSAQGGRPEKMRFRMKRQTDTSFQDVAQLSPLSSLSSSASSSPSIGHALGGINSRSRSRSSGPRTFSNITRIPSIASRIQKLTGRLCRSESQDLSLSPFHTSVVEPPNGAEQKEFALKDWQQTPLRTRLRSSRAVTNPCASTSLNVTSLSSESPNSYMPKPRFQDVTRSGVKNTKRSKRTLPLQDTGRLPNEPFPALKKPRLDSAPHSAPLTPSTQALRSSIAASPINDLVDVLEAPNNTVTSLSLIFVLF</sequence>
<evidence type="ECO:0000313" key="2">
    <source>
        <dbReference type="EMBL" id="PSS29859.1"/>
    </source>
</evidence>
<keyword evidence="3" id="KW-1185">Reference proteome</keyword>
<feature type="region of interest" description="Disordered" evidence="1">
    <location>
        <begin position="1"/>
        <end position="30"/>
    </location>
</feature>
<organism evidence="2 3">
    <name type="scientific">Hermanssonia centrifuga</name>
    <dbReference type="NCBI Taxonomy" id="98765"/>
    <lineage>
        <taxon>Eukaryota</taxon>
        <taxon>Fungi</taxon>
        <taxon>Dikarya</taxon>
        <taxon>Basidiomycota</taxon>
        <taxon>Agaricomycotina</taxon>
        <taxon>Agaricomycetes</taxon>
        <taxon>Polyporales</taxon>
        <taxon>Meruliaceae</taxon>
        <taxon>Hermanssonia</taxon>
    </lineage>
</organism>
<name>A0A2R6RIL4_9APHY</name>
<reference evidence="2 3" key="1">
    <citation type="submission" date="2018-02" db="EMBL/GenBank/DDBJ databases">
        <title>Genome sequence of the basidiomycete white-rot fungus Phlebia centrifuga.</title>
        <authorList>
            <person name="Granchi Z."/>
            <person name="Peng M."/>
            <person name="de Vries R.P."/>
            <person name="Hilden K."/>
            <person name="Makela M.R."/>
            <person name="Grigoriev I."/>
            <person name="Riley R."/>
        </authorList>
    </citation>
    <scope>NUCLEOTIDE SEQUENCE [LARGE SCALE GENOMIC DNA]</scope>
    <source>
        <strain evidence="2 3">FBCC195</strain>
    </source>
</reference>
<dbReference type="Proteomes" id="UP000186601">
    <property type="component" value="Unassembled WGS sequence"/>
</dbReference>
<feature type="region of interest" description="Disordered" evidence="1">
    <location>
        <begin position="244"/>
        <end position="267"/>
    </location>
</feature>
<feature type="region of interest" description="Disordered" evidence="1">
    <location>
        <begin position="404"/>
        <end position="475"/>
    </location>
</feature>
<evidence type="ECO:0000256" key="1">
    <source>
        <dbReference type="SAM" id="MobiDB-lite"/>
    </source>
</evidence>
<proteinExistence type="predicted"/>